<evidence type="ECO:0000313" key="2">
    <source>
        <dbReference type="EMBL" id="GGZ50882.1"/>
    </source>
</evidence>
<dbReference type="EMBL" id="BMWG01000020">
    <property type="protein sequence ID" value="GGZ50882.1"/>
    <property type="molecule type" value="Genomic_DNA"/>
</dbReference>
<protein>
    <submittedName>
        <fullName evidence="2">Uncharacterized protein</fullName>
    </submittedName>
</protein>
<sequence length="59" mass="6442">MENSRGGERVTDTMTDGAPKPCVPDRPAHRRIPLVESREQGGSRPKETPAKGRFGVRLG</sequence>
<gene>
    <name evidence="2" type="ORF">GCM10010387_51540</name>
</gene>
<organism evidence="2 3">
    <name type="scientific">Streptomyces inusitatus</name>
    <dbReference type="NCBI Taxonomy" id="68221"/>
    <lineage>
        <taxon>Bacteria</taxon>
        <taxon>Bacillati</taxon>
        <taxon>Actinomycetota</taxon>
        <taxon>Actinomycetes</taxon>
        <taxon>Kitasatosporales</taxon>
        <taxon>Streptomycetaceae</taxon>
        <taxon>Streptomyces</taxon>
    </lineage>
</organism>
<proteinExistence type="predicted"/>
<comment type="caution">
    <text evidence="2">The sequence shown here is derived from an EMBL/GenBank/DDBJ whole genome shotgun (WGS) entry which is preliminary data.</text>
</comment>
<feature type="region of interest" description="Disordered" evidence="1">
    <location>
        <begin position="1"/>
        <end position="59"/>
    </location>
</feature>
<dbReference type="AlphaFoldDB" id="A0A918QKK6"/>
<keyword evidence="3" id="KW-1185">Reference proteome</keyword>
<name>A0A918QKK6_9ACTN</name>
<reference evidence="2" key="2">
    <citation type="submission" date="2020-09" db="EMBL/GenBank/DDBJ databases">
        <authorList>
            <person name="Sun Q."/>
            <person name="Ohkuma M."/>
        </authorList>
    </citation>
    <scope>NUCLEOTIDE SEQUENCE</scope>
    <source>
        <strain evidence="2">JCM 4988</strain>
    </source>
</reference>
<evidence type="ECO:0000256" key="1">
    <source>
        <dbReference type="SAM" id="MobiDB-lite"/>
    </source>
</evidence>
<feature type="compositionally biased region" description="Basic and acidic residues" evidence="1">
    <location>
        <begin position="1"/>
        <end position="11"/>
    </location>
</feature>
<reference evidence="2" key="1">
    <citation type="journal article" date="2014" name="Int. J. Syst. Evol. Microbiol.">
        <title>Complete genome sequence of Corynebacterium casei LMG S-19264T (=DSM 44701T), isolated from a smear-ripened cheese.</title>
        <authorList>
            <consortium name="US DOE Joint Genome Institute (JGI-PGF)"/>
            <person name="Walter F."/>
            <person name="Albersmeier A."/>
            <person name="Kalinowski J."/>
            <person name="Ruckert C."/>
        </authorList>
    </citation>
    <scope>NUCLEOTIDE SEQUENCE</scope>
    <source>
        <strain evidence="2">JCM 4988</strain>
    </source>
</reference>
<accession>A0A918QKK6</accession>
<feature type="compositionally biased region" description="Basic and acidic residues" evidence="1">
    <location>
        <begin position="36"/>
        <end position="50"/>
    </location>
</feature>
<evidence type="ECO:0000313" key="3">
    <source>
        <dbReference type="Proteomes" id="UP000630936"/>
    </source>
</evidence>
<dbReference type="Proteomes" id="UP000630936">
    <property type="component" value="Unassembled WGS sequence"/>
</dbReference>